<feature type="domain" description="DUF3835" evidence="2">
    <location>
        <begin position="308"/>
        <end position="379"/>
    </location>
</feature>
<dbReference type="RefSeq" id="XP_041297720.1">
    <property type="nucleotide sequence ID" value="XM_041430883.1"/>
</dbReference>
<reference evidence="3" key="1">
    <citation type="journal article" date="2020" name="New Phytol.">
        <title>Comparative genomics reveals dynamic genome evolution in host specialist ectomycorrhizal fungi.</title>
        <authorList>
            <person name="Lofgren L.A."/>
            <person name="Nguyen N.H."/>
            <person name="Vilgalys R."/>
            <person name="Ruytinx J."/>
            <person name="Liao H.L."/>
            <person name="Branco S."/>
            <person name="Kuo A."/>
            <person name="LaButti K."/>
            <person name="Lipzen A."/>
            <person name="Andreopoulos W."/>
            <person name="Pangilinan J."/>
            <person name="Riley R."/>
            <person name="Hundley H."/>
            <person name="Na H."/>
            <person name="Barry K."/>
            <person name="Grigoriev I.V."/>
            <person name="Stajich J.E."/>
            <person name="Kennedy P.G."/>
        </authorList>
    </citation>
    <scope>NUCLEOTIDE SEQUENCE</scope>
    <source>
        <strain evidence="3">FC423</strain>
    </source>
</reference>
<feature type="compositionally biased region" description="Polar residues" evidence="1">
    <location>
        <begin position="214"/>
        <end position="236"/>
    </location>
</feature>
<dbReference type="InterPro" id="IPR024325">
    <property type="entry name" value="DUF3835"/>
</dbReference>
<feature type="compositionally biased region" description="Acidic residues" evidence="1">
    <location>
        <begin position="294"/>
        <end position="313"/>
    </location>
</feature>
<gene>
    <name evidence="3" type="ORF">F5147DRAFT_568070</name>
</gene>
<feature type="compositionally biased region" description="Low complexity" evidence="1">
    <location>
        <begin position="83"/>
        <end position="96"/>
    </location>
</feature>
<name>A0A9P7FH89_9AGAM</name>
<feature type="region of interest" description="Disordered" evidence="1">
    <location>
        <begin position="448"/>
        <end position="467"/>
    </location>
</feature>
<protein>
    <recommendedName>
        <fullName evidence="2">DUF3835 domain-containing protein</fullName>
    </recommendedName>
</protein>
<sequence length="488" mass="54126">MSVYTKDMNDSYTEALQALFNSLAPKGPDTSPSSKLAPSQFKHLADKIDEILEGASEGEAFQRNEKGELLNDEGLPIIDITEPAADISDIDSPAASFHEPDLIPESSLSTSEREQRRRTRDHILAMLEEEEQSQLERDEAEEREKRMEDIRKRKEAAKAEMEQLRAAKEMQKKMGKALLKNLAEAREKEERKLKDLIEKEPPKSESSKPKKTVTFANPSSPDESSATREGQTTGSSIDWGRHPMKMHVVERHPASYQSSSELQPEGDSDDEPFSTTSSTPDEVENMPYESYTSDSDDDDDKSDEGLLEEEFDWDSAQHQREVALEYYKKRHAIGAEAARAMTSHTHDDEEWNQGVSISLDITPDQRSKPSVSRFRADRMATAYDKSTSTSLGPSVIPASRQRSLQEAIRLGKIDNNHLVGGEEGESGSEDEAVREVLELLRNGRIHNAGTGLTSSTVAEPSAGSARSAAGTVASILGGKISRFKAERM</sequence>
<organism evidence="3 4">
    <name type="scientific">Suillus discolor</name>
    <dbReference type="NCBI Taxonomy" id="1912936"/>
    <lineage>
        <taxon>Eukaryota</taxon>
        <taxon>Fungi</taxon>
        <taxon>Dikarya</taxon>
        <taxon>Basidiomycota</taxon>
        <taxon>Agaricomycotina</taxon>
        <taxon>Agaricomycetes</taxon>
        <taxon>Agaricomycetidae</taxon>
        <taxon>Boletales</taxon>
        <taxon>Suillineae</taxon>
        <taxon>Suillaceae</taxon>
        <taxon>Suillus</taxon>
    </lineage>
</organism>
<feature type="compositionally biased region" description="Basic and acidic residues" evidence="1">
    <location>
        <begin position="134"/>
        <end position="172"/>
    </location>
</feature>
<dbReference type="Proteomes" id="UP000823399">
    <property type="component" value="Unassembled WGS sequence"/>
</dbReference>
<evidence type="ECO:0000313" key="3">
    <source>
        <dbReference type="EMBL" id="KAG2116621.1"/>
    </source>
</evidence>
<dbReference type="GeneID" id="64693142"/>
<feature type="region of interest" description="Disordered" evidence="1">
    <location>
        <begin position="55"/>
        <end position="315"/>
    </location>
</feature>
<feature type="compositionally biased region" description="Basic and acidic residues" evidence="1">
    <location>
        <begin position="60"/>
        <end position="69"/>
    </location>
</feature>
<keyword evidence="4" id="KW-1185">Reference proteome</keyword>
<dbReference type="OrthoDB" id="21413at2759"/>
<proteinExistence type="predicted"/>
<dbReference type="AlphaFoldDB" id="A0A9P7FH89"/>
<accession>A0A9P7FH89</accession>
<evidence type="ECO:0000313" key="4">
    <source>
        <dbReference type="Proteomes" id="UP000823399"/>
    </source>
</evidence>
<feature type="compositionally biased region" description="Basic and acidic residues" evidence="1">
    <location>
        <begin position="183"/>
        <end position="208"/>
    </location>
</feature>
<dbReference type="Pfam" id="PF12927">
    <property type="entry name" value="DUF3835"/>
    <property type="match status" value="1"/>
</dbReference>
<evidence type="ECO:0000259" key="2">
    <source>
        <dbReference type="Pfam" id="PF12927"/>
    </source>
</evidence>
<evidence type="ECO:0000256" key="1">
    <source>
        <dbReference type="SAM" id="MobiDB-lite"/>
    </source>
</evidence>
<dbReference type="EMBL" id="JABBWM010000006">
    <property type="protein sequence ID" value="KAG2116621.1"/>
    <property type="molecule type" value="Genomic_DNA"/>
</dbReference>
<comment type="caution">
    <text evidence="3">The sequence shown here is derived from an EMBL/GenBank/DDBJ whole genome shotgun (WGS) entry which is preliminary data.</text>
</comment>